<feature type="chain" id="PRO_5036766620" evidence="1">
    <location>
        <begin position="30"/>
        <end position="557"/>
    </location>
</feature>
<proteinExistence type="predicted"/>
<name>A0A927EZH5_9ACTN</name>
<sequence length="557" mass="56870">MGLRRSWSALGAAGGLVCVLALPSGCALPEPYAPPGKNSAGGFTYHVSPDGDDGADGLSPETAWRTLGRADEVKYRPGDRLRLEGGARFRGGLDIARGEAGDARRPVVIDSYGSGRATLGARGSAGVTVYDTGGVEIRDLVLRGDARARRNHDGIHLFSDAASGERFAGVTVAGVDVSGFRNGVGVGAPRGVGFRDVRVADSVLHGNLEAGLVTSGPPLDADDPAYAHHDVAVTGVRAHDNTGDPAADDRNTGSGVILGSVRGGRVADSVAHSNGARSSPDAQEGPEGIWAYDATGLVIEHNVSHGNHTGSRVDGGGFGLDNNVSGTVVQYNLSFGNEGPGYLVYSGRPTGAHRDNVLRFNLSANDAHKLEVYGGIVVYGLRLSDLDVHHNTVVMRANGPVAAPALRLQEDLDRVRVHNNLLVTDGAAVVGADRGFAPAEVALQGNAYHVAGGWRLRWGGRTFTALDSWRGASGQERRGGADTGTDADPCLAAVTTPVTDAEGAAGLLTPRCAADLAGAGVDAAALGVDLGRVDFGGTPLGAAPPVGALAARGGQDG</sequence>
<dbReference type="SMART" id="SM00710">
    <property type="entry name" value="PbH1"/>
    <property type="match status" value="7"/>
</dbReference>
<protein>
    <submittedName>
        <fullName evidence="2">Right-handed parallel beta-helix repeat-containing protein</fullName>
    </submittedName>
</protein>
<gene>
    <name evidence="2" type="ORF">IF129_13015</name>
</gene>
<evidence type="ECO:0000256" key="1">
    <source>
        <dbReference type="SAM" id="SignalP"/>
    </source>
</evidence>
<dbReference type="EMBL" id="JACXYU010000005">
    <property type="protein sequence ID" value="MBD3932471.1"/>
    <property type="molecule type" value="Genomic_DNA"/>
</dbReference>
<keyword evidence="3" id="KW-1185">Reference proteome</keyword>
<dbReference type="Proteomes" id="UP000632289">
    <property type="component" value="Unassembled WGS sequence"/>
</dbReference>
<feature type="signal peptide" evidence="1">
    <location>
        <begin position="1"/>
        <end position="29"/>
    </location>
</feature>
<organism evidence="2 3">
    <name type="scientific">Streptomyces chumphonensis</name>
    <dbReference type="NCBI Taxonomy" id="1214925"/>
    <lineage>
        <taxon>Bacteria</taxon>
        <taxon>Bacillati</taxon>
        <taxon>Actinomycetota</taxon>
        <taxon>Actinomycetes</taxon>
        <taxon>Kitasatosporales</taxon>
        <taxon>Streptomycetaceae</taxon>
        <taxon>Streptomyces</taxon>
    </lineage>
</organism>
<dbReference type="AlphaFoldDB" id="A0A927EZH5"/>
<dbReference type="InterPro" id="IPR011050">
    <property type="entry name" value="Pectin_lyase_fold/virulence"/>
</dbReference>
<keyword evidence="1" id="KW-0732">Signal</keyword>
<evidence type="ECO:0000313" key="2">
    <source>
        <dbReference type="EMBL" id="MBD3932471.1"/>
    </source>
</evidence>
<reference evidence="2" key="1">
    <citation type="submission" date="2020-09" db="EMBL/GenBank/DDBJ databases">
        <title>Secondary metabolite and genome analysis of marine Streptomyces chumphonensis KK1-2T.</title>
        <authorList>
            <person name="Phongsopitanun W."/>
            <person name="Kanchanasin P."/>
            <person name="Pittayakhajonwut P."/>
            <person name="Suwanborirux K."/>
            <person name="Tanasupawat S."/>
        </authorList>
    </citation>
    <scope>NUCLEOTIDE SEQUENCE</scope>
    <source>
        <strain evidence="2">KK1-2</strain>
    </source>
</reference>
<evidence type="ECO:0000313" key="3">
    <source>
        <dbReference type="Proteomes" id="UP000632289"/>
    </source>
</evidence>
<comment type="caution">
    <text evidence="2">The sequence shown here is derived from an EMBL/GenBank/DDBJ whole genome shotgun (WGS) entry which is preliminary data.</text>
</comment>
<dbReference type="SUPFAM" id="SSF51126">
    <property type="entry name" value="Pectin lyase-like"/>
    <property type="match status" value="1"/>
</dbReference>
<dbReference type="Gene3D" id="2.160.20.10">
    <property type="entry name" value="Single-stranded right-handed beta-helix, Pectin lyase-like"/>
    <property type="match status" value="1"/>
</dbReference>
<dbReference type="InterPro" id="IPR006626">
    <property type="entry name" value="PbH1"/>
</dbReference>
<dbReference type="InterPro" id="IPR012334">
    <property type="entry name" value="Pectin_lyas_fold"/>
</dbReference>
<accession>A0A927EZH5</accession>